<reference evidence="4 5" key="1">
    <citation type="submission" date="2012-02" db="EMBL/GenBank/DDBJ databases">
        <title>Improved High-Quality Draft genome of Joostella marina DSM 19592.</title>
        <authorList>
            <consortium name="US DOE Joint Genome Institute (JGI-PGF)"/>
            <person name="Lucas S."/>
            <person name="Copeland A."/>
            <person name="Lapidus A."/>
            <person name="Bruce D."/>
            <person name="Goodwin L."/>
            <person name="Pitluck S."/>
            <person name="Peters L."/>
            <person name="Chertkov O."/>
            <person name="Ovchinnikova G."/>
            <person name="Kyrpides N."/>
            <person name="Mavromatis K."/>
            <person name="Detter J.C."/>
            <person name="Han C."/>
            <person name="Land M."/>
            <person name="Hauser L."/>
            <person name="Markowitz V."/>
            <person name="Cheng J.-F."/>
            <person name="Hugenholtz P."/>
            <person name="Woyke T."/>
            <person name="Wu D."/>
            <person name="Tindall B."/>
            <person name="Brambilla E."/>
            <person name="Klenk H.-P."/>
            <person name="Eisen J.A."/>
        </authorList>
    </citation>
    <scope>NUCLEOTIDE SEQUENCE [LARGE SCALE GENOMIC DNA]</scope>
    <source>
        <strain evidence="4 5">DSM 19592</strain>
    </source>
</reference>
<dbReference type="PANTHER" id="PTHR30273">
    <property type="entry name" value="PERIPLASMIC SIGNAL SENSOR AND SIGMA FACTOR ACTIVATOR FECR-RELATED"/>
    <property type="match status" value="1"/>
</dbReference>
<evidence type="ECO:0000259" key="3">
    <source>
        <dbReference type="Pfam" id="PF16344"/>
    </source>
</evidence>
<organism evidence="4 5">
    <name type="scientific">Galbibacter orientalis DSM 19592</name>
    <dbReference type="NCBI Taxonomy" id="926559"/>
    <lineage>
        <taxon>Bacteria</taxon>
        <taxon>Pseudomonadati</taxon>
        <taxon>Bacteroidota</taxon>
        <taxon>Flavobacteriia</taxon>
        <taxon>Flavobacteriales</taxon>
        <taxon>Flavobacteriaceae</taxon>
        <taxon>Galbibacter</taxon>
    </lineage>
</organism>
<evidence type="ECO:0000313" key="4">
    <source>
        <dbReference type="EMBL" id="EIJ39039.1"/>
    </source>
</evidence>
<dbReference type="PANTHER" id="PTHR30273:SF2">
    <property type="entry name" value="PROTEIN FECR"/>
    <property type="match status" value="1"/>
</dbReference>
<dbReference type="InterPro" id="IPR012373">
    <property type="entry name" value="Ferrdict_sens_TM"/>
</dbReference>
<dbReference type="STRING" id="926559.JoomaDRAFT_2045"/>
<keyword evidence="5" id="KW-1185">Reference proteome</keyword>
<dbReference type="eggNOG" id="COG3712">
    <property type="taxonomic scope" value="Bacteria"/>
</dbReference>
<accession>I3C5Z6</accession>
<dbReference type="Pfam" id="PF04773">
    <property type="entry name" value="FecR"/>
    <property type="match status" value="1"/>
</dbReference>
<evidence type="ECO:0000313" key="5">
    <source>
        <dbReference type="Proteomes" id="UP000004690"/>
    </source>
</evidence>
<name>I3C5Z6_9FLAO</name>
<dbReference type="EMBL" id="JH651379">
    <property type="protein sequence ID" value="EIJ39039.1"/>
    <property type="molecule type" value="Genomic_DNA"/>
</dbReference>
<sequence length="279" mass="32277">MDKKKLAEKYRKAWEEKPMAISNNIKEASWNKFQSKAFPTKKRIKMPWRYAAAAILIISLSAGGLFVYQNTQQDTYKIAENVIENPTSEWKTITLPDSSKVELSANSKLVYATDFVHNRKIELNGEGFFKVKKDKEHPFQVVCNETTTTVLGTSFTVREDLKDGVSVKLYEGSVQMSVKDSTQNWLLAPGEKFIYSKQTVSIEAFNRFVDFDNEKFVNVVQYIEDGYHYKITIPEAYLNKRITLRINKKEDITTIVKLLSKLHNLNYEINESLKQITFQ</sequence>
<dbReference type="HOGENOM" id="CLU_050192_2_2_10"/>
<keyword evidence="1" id="KW-1133">Transmembrane helix</keyword>
<dbReference type="OrthoDB" id="934696at2"/>
<dbReference type="Gene3D" id="2.60.120.1440">
    <property type="match status" value="1"/>
</dbReference>
<evidence type="ECO:0000256" key="1">
    <source>
        <dbReference type="SAM" id="Phobius"/>
    </source>
</evidence>
<proteinExistence type="predicted"/>
<dbReference type="AlphaFoldDB" id="I3C5Z6"/>
<dbReference type="InterPro" id="IPR006860">
    <property type="entry name" value="FecR"/>
</dbReference>
<dbReference type="RefSeq" id="WP_008612399.1">
    <property type="nucleotide sequence ID" value="NZ_JH651379.1"/>
</dbReference>
<feature type="domain" description="Protein FecR C-terminal" evidence="3">
    <location>
        <begin position="211"/>
        <end position="271"/>
    </location>
</feature>
<feature type="transmembrane region" description="Helical" evidence="1">
    <location>
        <begin position="50"/>
        <end position="68"/>
    </location>
</feature>
<gene>
    <name evidence="4" type="ORF">JoomaDRAFT_2045</name>
</gene>
<keyword evidence="1" id="KW-0472">Membrane</keyword>
<dbReference type="PIRSF" id="PIRSF018266">
    <property type="entry name" value="FecR"/>
    <property type="match status" value="1"/>
</dbReference>
<evidence type="ECO:0000259" key="2">
    <source>
        <dbReference type="Pfam" id="PF04773"/>
    </source>
</evidence>
<keyword evidence="1" id="KW-0812">Transmembrane</keyword>
<dbReference type="InterPro" id="IPR032508">
    <property type="entry name" value="FecR_C"/>
</dbReference>
<protein>
    <submittedName>
        <fullName evidence="4">Fe2+-dicitrate sensor, membrane component</fullName>
    </submittedName>
</protein>
<feature type="domain" description="FecR protein" evidence="2">
    <location>
        <begin position="84"/>
        <end position="175"/>
    </location>
</feature>
<dbReference type="Gene3D" id="3.55.50.30">
    <property type="match status" value="1"/>
</dbReference>
<dbReference type="Proteomes" id="UP000004690">
    <property type="component" value="Unassembled WGS sequence"/>
</dbReference>
<dbReference type="Pfam" id="PF16344">
    <property type="entry name" value="FecR_C"/>
    <property type="match status" value="1"/>
</dbReference>
<dbReference type="GO" id="GO:0016989">
    <property type="term" value="F:sigma factor antagonist activity"/>
    <property type="evidence" value="ECO:0007669"/>
    <property type="project" value="TreeGrafter"/>
</dbReference>